<name>A0A381X280_9ZZZZ</name>
<dbReference type="InterPro" id="IPR011990">
    <property type="entry name" value="TPR-like_helical_dom_sf"/>
</dbReference>
<dbReference type="AlphaFoldDB" id="A0A381X280"/>
<reference evidence="1" key="1">
    <citation type="submission" date="2018-05" db="EMBL/GenBank/DDBJ databases">
        <authorList>
            <person name="Lanie J.A."/>
            <person name="Ng W.-L."/>
            <person name="Kazmierczak K.M."/>
            <person name="Andrzejewski T.M."/>
            <person name="Davidsen T.M."/>
            <person name="Wayne K.J."/>
            <person name="Tettelin H."/>
            <person name="Glass J.I."/>
            <person name="Rusch D."/>
            <person name="Podicherti R."/>
            <person name="Tsui H.-C.T."/>
            <person name="Winkler M.E."/>
        </authorList>
    </citation>
    <scope>NUCLEOTIDE SEQUENCE</scope>
</reference>
<proteinExistence type="predicted"/>
<evidence type="ECO:0000313" key="1">
    <source>
        <dbReference type="EMBL" id="SVA58896.1"/>
    </source>
</evidence>
<dbReference type="EMBL" id="UINC01013668">
    <property type="protein sequence ID" value="SVA58896.1"/>
    <property type="molecule type" value="Genomic_DNA"/>
</dbReference>
<sequence length="140" mass="15897">ETMLDWIDWLVDDSSVGKAAPIGDATRSEIVKDLSKSENLLDLGRVLQLKPSDPVLLSNFAYYLLANSGMNEANKRRATYHINKAREFGERNAFVYYRSAQVEKMLSNQEDALRYIDRAIELGSGNAEYSEFKKSLLQNN</sequence>
<dbReference type="SUPFAM" id="SSF48452">
    <property type="entry name" value="TPR-like"/>
    <property type="match status" value="1"/>
</dbReference>
<feature type="non-terminal residue" evidence="1">
    <location>
        <position position="1"/>
    </location>
</feature>
<accession>A0A381X280</accession>
<dbReference type="Gene3D" id="1.25.40.10">
    <property type="entry name" value="Tetratricopeptide repeat domain"/>
    <property type="match status" value="1"/>
</dbReference>
<protein>
    <submittedName>
        <fullName evidence="1">Uncharacterized protein</fullName>
    </submittedName>
</protein>
<gene>
    <name evidence="1" type="ORF">METZ01_LOCUS111750</name>
</gene>
<organism evidence="1">
    <name type="scientific">marine metagenome</name>
    <dbReference type="NCBI Taxonomy" id="408172"/>
    <lineage>
        <taxon>unclassified sequences</taxon>
        <taxon>metagenomes</taxon>
        <taxon>ecological metagenomes</taxon>
    </lineage>
</organism>